<sequence length="105" mass="11586">MPTAAPLDPDAEFCLRQAVKHIFTLARDGIVITDRIPRITAVNPSFTRITGYTEAEARGQNPSILKSGHHPRSFIKKCGTRWRKLDAGAVKCGIGAKLVRNIWSC</sequence>
<dbReference type="NCBIfam" id="TIGR00229">
    <property type="entry name" value="sensory_box"/>
    <property type="match status" value="1"/>
</dbReference>
<accession>A0A2S7XV09</accession>
<dbReference type="SUPFAM" id="SSF55785">
    <property type="entry name" value="PYP-like sensor domain (PAS domain)"/>
    <property type="match status" value="1"/>
</dbReference>
<reference evidence="2 3" key="1">
    <citation type="submission" date="2018-01" db="EMBL/GenBank/DDBJ databases">
        <title>The complete genome sequence of Chromatium okenii LaCa, a purple sulfur bacterium with a turbulent life.</title>
        <authorList>
            <person name="Luedin S.M."/>
            <person name="Liechti N."/>
            <person name="Storelli N."/>
            <person name="Danza F."/>
            <person name="Wittwer M."/>
            <person name="Pothier J.F."/>
            <person name="Tonolla M.A."/>
        </authorList>
    </citation>
    <scope>NUCLEOTIDE SEQUENCE [LARGE SCALE GENOMIC DNA]</scope>
    <source>
        <strain evidence="2 3">LaCa</strain>
    </source>
</reference>
<dbReference type="Gene3D" id="3.30.450.20">
    <property type="entry name" value="PAS domain"/>
    <property type="match status" value="1"/>
</dbReference>
<protein>
    <recommendedName>
        <fullName evidence="1">PAS domain-containing protein</fullName>
    </recommendedName>
</protein>
<dbReference type="EMBL" id="PPGH01000016">
    <property type="protein sequence ID" value="PQJ97271.1"/>
    <property type="molecule type" value="Genomic_DNA"/>
</dbReference>
<gene>
    <name evidence="2" type="ORF">CXB77_02895</name>
</gene>
<dbReference type="CDD" id="cd00130">
    <property type="entry name" value="PAS"/>
    <property type="match status" value="1"/>
</dbReference>
<evidence type="ECO:0000259" key="1">
    <source>
        <dbReference type="PROSITE" id="PS50112"/>
    </source>
</evidence>
<dbReference type="OrthoDB" id="7991996at2"/>
<dbReference type="Proteomes" id="UP000239936">
    <property type="component" value="Unassembled WGS sequence"/>
</dbReference>
<dbReference type="Pfam" id="PF13188">
    <property type="entry name" value="PAS_8"/>
    <property type="match status" value="1"/>
</dbReference>
<organism evidence="2 3">
    <name type="scientific">Chromatium okenii</name>
    <dbReference type="NCBI Taxonomy" id="61644"/>
    <lineage>
        <taxon>Bacteria</taxon>
        <taxon>Pseudomonadati</taxon>
        <taxon>Pseudomonadota</taxon>
        <taxon>Gammaproteobacteria</taxon>
        <taxon>Chromatiales</taxon>
        <taxon>Chromatiaceae</taxon>
        <taxon>Chromatium</taxon>
    </lineage>
</organism>
<keyword evidence="3" id="KW-1185">Reference proteome</keyword>
<dbReference type="InterPro" id="IPR035965">
    <property type="entry name" value="PAS-like_dom_sf"/>
</dbReference>
<dbReference type="PROSITE" id="PS50112">
    <property type="entry name" value="PAS"/>
    <property type="match status" value="1"/>
</dbReference>
<comment type="caution">
    <text evidence="2">The sequence shown here is derived from an EMBL/GenBank/DDBJ whole genome shotgun (WGS) entry which is preliminary data.</text>
</comment>
<feature type="domain" description="PAS" evidence="1">
    <location>
        <begin position="15"/>
        <end position="73"/>
    </location>
</feature>
<dbReference type="InterPro" id="IPR000014">
    <property type="entry name" value="PAS"/>
</dbReference>
<dbReference type="AlphaFoldDB" id="A0A2S7XV09"/>
<name>A0A2S7XV09_9GAMM</name>
<evidence type="ECO:0000313" key="3">
    <source>
        <dbReference type="Proteomes" id="UP000239936"/>
    </source>
</evidence>
<dbReference type="RefSeq" id="WP_105072737.1">
    <property type="nucleotide sequence ID" value="NZ_JAFLKP010000007.1"/>
</dbReference>
<evidence type="ECO:0000313" key="2">
    <source>
        <dbReference type="EMBL" id="PQJ97271.1"/>
    </source>
</evidence>
<proteinExistence type="predicted"/>